<dbReference type="RefSeq" id="WP_307423949.1">
    <property type="nucleotide sequence ID" value="NZ_JAUSVK010000001.1"/>
</dbReference>
<dbReference type="PANTHER" id="PTHR43537">
    <property type="entry name" value="TRANSCRIPTIONAL REGULATOR, GNTR FAMILY"/>
    <property type="match status" value="1"/>
</dbReference>
<dbReference type="InterPro" id="IPR036390">
    <property type="entry name" value="WH_DNA-bd_sf"/>
</dbReference>
<dbReference type="InterPro" id="IPR008920">
    <property type="entry name" value="TF_FadR/GntR_C"/>
</dbReference>
<dbReference type="CDD" id="cd07377">
    <property type="entry name" value="WHTH_GntR"/>
    <property type="match status" value="1"/>
</dbReference>
<evidence type="ECO:0000313" key="5">
    <source>
        <dbReference type="EMBL" id="MDQ0391510.1"/>
    </source>
</evidence>
<keyword evidence="3" id="KW-0804">Transcription</keyword>
<protein>
    <submittedName>
        <fullName evidence="5">DNA-binding FadR family transcriptional regulator</fullName>
    </submittedName>
</protein>
<dbReference type="InterPro" id="IPR011711">
    <property type="entry name" value="GntR_C"/>
</dbReference>
<evidence type="ECO:0000256" key="1">
    <source>
        <dbReference type="ARBA" id="ARBA00023015"/>
    </source>
</evidence>
<dbReference type="Pfam" id="PF07729">
    <property type="entry name" value="FCD"/>
    <property type="match status" value="1"/>
</dbReference>
<evidence type="ECO:0000256" key="3">
    <source>
        <dbReference type="ARBA" id="ARBA00023163"/>
    </source>
</evidence>
<dbReference type="SMART" id="SM00345">
    <property type="entry name" value="HTH_GNTR"/>
    <property type="match status" value="1"/>
</dbReference>
<dbReference type="InterPro" id="IPR000524">
    <property type="entry name" value="Tscrpt_reg_HTH_GntR"/>
</dbReference>
<keyword evidence="1" id="KW-0805">Transcription regulation</keyword>
<dbReference type="PROSITE" id="PS50949">
    <property type="entry name" value="HTH_GNTR"/>
    <property type="match status" value="1"/>
</dbReference>
<dbReference type="PANTHER" id="PTHR43537:SF44">
    <property type="entry name" value="GNTR FAMILY REGULATORY PROTEIN"/>
    <property type="match status" value="1"/>
</dbReference>
<evidence type="ECO:0000313" key="6">
    <source>
        <dbReference type="Proteomes" id="UP001237448"/>
    </source>
</evidence>
<feature type="domain" description="HTH gntR-type" evidence="4">
    <location>
        <begin position="15"/>
        <end position="83"/>
    </location>
</feature>
<proteinExistence type="predicted"/>
<keyword evidence="2 5" id="KW-0238">DNA-binding</keyword>
<sequence length="258" mass="27837">MNGRPSFFDTIKQTPNLTSGLIDLLVERIVSGELAPGQRLPTEQAIVSATGVSRTVVREALASLRARGLITTRQGLGAFVSDKPISKTFSIVPEELESIPDILHVLELRMSVEVEAAALAAARRDAGDLKRIEIALGALEEAIGAAAPGAEEDFAFHRAILEATHNPYFARFIDVFGASIIPRQRVRLGAMPSAKREAYLRRIQKEHEAIFAAILAGDAAASRRAARAHLTKSYERYAALREQAGTVAPEPLTAHGRG</sequence>
<dbReference type="Pfam" id="PF00392">
    <property type="entry name" value="GntR"/>
    <property type="match status" value="1"/>
</dbReference>
<organism evidence="5 6">
    <name type="scientific">Labrys monachus</name>
    <dbReference type="NCBI Taxonomy" id="217067"/>
    <lineage>
        <taxon>Bacteria</taxon>
        <taxon>Pseudomonadati</taxon>
        <taxon>Pseudomonadota</taxon>
        <taxon>Alphaproteobacteria</taxon>
        <taxon>Hyphomicrobiales</taxon>
        <taxon>Xanthobacteraceae</taxon>
        <taxon>Labrys</taxon>
    </lineage>
</organism>
<dbReference type="GO" id="GO:0003677">
    <property type="term" value="F:DNA binding"/>
    <property type="evidence" value="ECO:0007669"/>
    <property type="project" value="UniProtKB-KW"/>
</dbReference>
<accession>A0ABU0FA59</accession>
<dbReference type="Proteomes" id="UP001237448">
    <property type="component" value="Unassembled WGS sequence"/>
</dbReference>
<dbReference type="Gene3D" id="1.20.120.530">
    <property type="entry name" value="GntR ligand-binding domain-like"/>
    <property type="match status" value="1"/>
</dbReference>
<dbReference type="EMBL" id="JAUSVK010000001">
    <property type="protein sequence ID" value="MDQ0391510.1"/>
    <property type="molecule type" value="Genomic_DNA"/>
</dbReference>
<dbReference type="Gene3D" id="1.10.10.10">
    <property type="entry name" value="Winged helix-like DNA-binding domain superfamily/Winged helix DNA-binding domain"/>
    <property type="match status" value="1"/>
</dbReference>
<dbReference type="InterPro" id="IPR036388">
    <property type="entry name" value="WH-like_DNA-bd_sf"/>
</dbReference>
<dbReference type="SMART" id="SM00895">
    <property type="entry name" value="FCD"/>
    <property type="match status" value="1"/>
</dbReference>
<gene>
    <name evidence="5" type="ORF">J3R73_001302</name>
</gene>
<evidence type="ECO:0000259" key="4">
    <source>
        <dbReference type="PROSITE" id="PS50949"/>
    </source>
</evidence>
<comment type="caution">
    <text evidence="5">The sequence shown here is derived from an EMBL/GenBank/DDBJ whole genome shotgun (WGS) entry which is preliminary data.</text>
</comment>
<dbReference type="PRINTS" id="PR00035">
    <property type="entry name" value="HTHGNTR"/>
</dbReference>
<keyword evidence="6" id="KW-1185">Reference proteome</keyword>
<reference evidence="5 6" key="1">
    <citation type="submission" date="2023-07" db="EMBL/GenBank/DDBJ databases">
        <title>Genomic Encyclopedia of Type Strains, Phase IV (KMG-IV): sequencing the most valuable type-strain genomes for metagenomic binning, comparative biology and taxonomic classification.</title>
        <authorList>
            <person name="Goeker M."/>
        </authorList>
    </citation>
    <scope>NUCLEOTIDE SEQUENCE [LARGE SCALE GENOMIC DNA]</scope>
    <source>
        <strain evidence="5 6">DSM 5896</strain>
    </source>
</reference>
<name>A0ABU0FA59_9HYPH</name>
<dbReference type="SUPFAM" id="SSF46785">
    <property type="entry name" value="Winged helix' DNA-binding domain"/>
    <property type="match status" value="1"/>
</dbReference>
<dbReference type="SUPFAM" id="SSF48008">
    <property type="entry name" value="GntR ligand-binding domain-like"/>
    <property type="match status" value="1"/>
</dbReference>
<evidence type="ECO:0000256" key="2">
    <source>
        <dbReference type="ARBA" id="ARBA00023125"/>
    </source>
</evidence>